<protein>
    <submittedName>
        <fullName evidence="1">Uncharacterized protein</fullName>
    </submittedName>
</protein>
<sequence>MSSPVLRMHSDEQIIFTSSNTPLRCGGHLGLRDEMKICVGDNWCHVQNAMISKQVSRRCATRSFRGLRAFAERV</sequence>
<evidence type="ECO:0000313" key="1">
    <source>
        <dbReference type="EMBL" id="OLP46739.1"/>
    </source>
</evidence>
<name>A0A1Q8ZXD0_9HYPH</name>
<accession>A0A1Q8ZXD0</accession>
<proteinExistence type="predicted"/>
<gene>
    <name evidence="1" type="ORF">BJF95_15585</name>
</gene>
<dbReference type="EMBL" id="MKIM01000019">
    <property type="protein sequence ID" value="OLP46739.1"/>
    <property type="molecule type" value="Genomic_DNA"/>
</dbReference>
<reference evidence="1 2" key="1">
    <citation type="submission" date="2016-09" db="EMBL/GenBank/DDBJ databases">
        <title>Rhizobium oryziradicis sp. nov., isolated from the root of rice.</title>
        <authorList>
            <person name="Zhao J."/>
            <person name="Zhang X."/>
        </authorList>
    </citation>
    <scope>NUCLEOTIDE SEQUENCE [LARGE SCALE GENOMIC DNA]</scope>
    <source>
        <strain evidence="1 2">N19</strain>
    </source>
</reference>
<comment type="caution">
    <text evidence="1">The sequence shown here is derived from an EMBL/GenBank/DDBJ whole genome shotgun (WGS) entry which is preliminary data.</text>
</comment>
<evidence type="ECO:0000313" key="2">
    <source>
        <dbReference type="Proteomes" id="UP000186894"/>
    </source>
</evidence>
<dbReference type="AlphaFoldDB" id="A0A1Q8ZXD0"/>
<dbReference type="Proteomes" id="UP000186894">
    <property type="component" value="Unassembled WGS sequence"/>
</dbReference>
<organism evidence="1 2">
    <name type="scientific">Rhizobium oryziradicis</name>
    <dbReference type="NCBI Taxonomy" id="1867956"/>
    <lineage>
        <taxon>Bacteria</taxon>
        <taxon>Pseudomonadati</taxon>
        <taxon>Pseudomonadota</taxon>
        <taxon>Alphaproteobacteria</taxon>
        <taxon>Hyphomicrobiales</taxon>
        <taxon>Rhizobiaceae</taxon>
        <taxon>Rhizobium/Agrobacterium group</taxon>
        <taxon>Rhizobium</taxon>
    </lineage>
</organism>
<keyword evidence="2" id="KW-1185">Reference proteome</keyword>